<dbReference type="Gene3D" id="1.10.45.10">
    <property type="entry name" value="Vanillyl-alcohol Oxidase, Chain A, domain 4"/>
    <property type="match status" value="1"/>
</dbReference>
<dbReference type="InterPro" id="IPR004113">
    <property type="entry name" value="FAD-bd_oxidored_4_C"/>
</dbReference>
<dbReference type="PROSITE" id="PS51387">
    <property type="entry name" value="FAD_PCMH"/>
    <property type="match status" value="1"/>
</dbReference>
<organism evidence="7">
    <name type="scientific">Phaeodactylum tricornutum</name>
    <name type="common">Diatom</name>
    <dbReference type="NCBI Taxonomy" id="2850"/>
    <lineage>
        <taxon>Eukaryota</taxon>
        <taxon>Sar</taxon>
        <taxon>Stramenopiles</taxon>
        <taxon>Ochrophyta</taxon>
        <taxon>Bacillariophyta</taxon>
        <taxon>Bacillariophyceae</taxon>
        <taxon>Bacillariophycidae</taxon>
        <taxon>Naviculales</taxon>
        <taxon>Phaeodactylaceae</taxon>
        <taxon>Phaeodactylum</taxon>
    </lineage>
</organism>
<keyword evidence="5" id="KW-0560">Oxidoreductase</keyword>
<dbReference type="InterPro" id="IPR006094">
    <property type="entry name" value="Oxid_FAD_bind_N"/>
</dbReference>
<comment type="similarity">
    <text evidence="2">Belongs to the FAD-binding oxidoreductase/transferase type 4 family.</text>
</comment>
<dbReference type="Pfam" id="PF02913">
    <property type="entry name" value="FAD-oxidase_C"/>
    <property type="match status" value="1"/>
</dbReference>
<proteinExistence type="inferred from homology"/>
<feature type="domain" description="FAD-binding PCMH-type" evidence="6">
    <location>
        <begin position="75"/>
        <end position="256"/>
    </location>
</feature>
<dbReference type="FunFam" id="3.30.70.2190:FF:000001">
    <property type="entry name" value="D-2-hydroxyglutarate dehydrogenase mitochondrial"/>
    <property type="match status" value="1"/>
</dbReference>
<evidence type="ECO:0000256" key="2">
    <source>
        <dbReference type="ARBA" id="ARBA00008000"/>
    </source>
</evidence>
<name>A0A8J9X2T1_PHATR</name>
<dbReference type="GO" id="GO:0005739">
    <property type="term" value="C:mitochondrion"/>
    <property type="evidence" value="ECO:0007669"/>
    <property type="project" value="TreeGrafter"/>
</dbReference>
<dbReference type="Gene3D" id="3.30.43.10">
    <property type="entry name" value="Uridine Diphospho-n-acetylenolpyruvylglucosamine Reductase, domain 2"/>
    <property type="match status" value="1"/>
</dbReference>
<dbReference type="Gene3D" id="3.30.70.2190">
    <property type="match status" value="1"/>
</dbReference>
<evidence type="ECO:0000313" key="7">
    <source>
        <dbReference type="EMBL" id="CAG9280068.1"/>
    </source>
</evidence>
<evidence type="ECO:0000256" key="3">
    <source>
        <dbReference type="ARBA" id="ARBA00022630"/>
    </source>
</evidence>
<evidence type="ECO:0000256" key="5">
    <source>
        <dbReference type="ARBA" id="ARBA00023002"/>
    </source>
</evidence>
<dbReference type="InterPro" id="IPR016164">
    <property type="entry name" value="FAD-linked_Oxase-like_C"/>
</dbReference>
<dbReference type="Pfam" id="PF01565">
    <property type="entry name" value="FAD_binding_4"/>
    <property type="match status" value="1"/>
</dbReference>
<dbReference type="Gene3D" id="3.30.465.10">
    <property type="match status" value="1"/>
</dbReference>
<keyword evidence="3" id="KW-0285">Flavoprotein</keyword>
<dbReference type="InterPro" id="IPR016171">
    <property type="entry name" value="Vanillyl_alc_oxidase_C-sub2"/>
</dbReference>
<dbReference type="GO" id="GO:0071949">
    <property type="term" value="F:FAD binding"/>
    <property type="evidence" value="ECO:0007669"/>
    <property type="project" value="InterPro"/>
</dbReference>
<gene>
    <name evidence="7" type="ORF">PTTT1_LOCUS12104</name>
</gene>
<reference evidence="7" key="1">
    <citation type="submission" date="2022-02" db="EMBL/GenBank/DDBJ databases">
        <authorList>
            <person name="Giguere J D."/>
        </authorList>
    </citation>
    <scope>NUCLEOTIDE SEQUENCE</scope>
    <source>
        <strain evidence="7">CCAP 1055/1</strain>
    </source>
</reference>
<dbReference type="InterPro" id="IPR016167">
    <property type="entry name" value="FAD-bd_PCMH_sub1"/>
</dbReference>
<keyword evidence="4" id="KW-0274">FAD</keyword>
<evidence type="ECO:0000256" key="1">
    <source>
        <dbReference type="ARBA" id="ARBA00001974"/>
    </source>
</evidence>
<dbReference type="EMBL" id="OU594953">
    <property type="protein sequence ID" value="CAG9280068.1"/>
    <property type="molecule type" value="Genomic_DNA"/>
</dbReference>
<dbReference type="InterPro" id="IPR051264">
    <property type="entry name" value="FAD-oxidored/transferase_4"/>
</dbReference>
<dbReference type="FunFam" id="3.30.43.10:FF:000011">
    <property type="entry name" value="D-lactate dehydrogenase (Cytochrome)"/>
    <property type="match status" value="1"/>
</dbReference>
<dbReference type="InterPro" id="IPR016166">
    <property type="entry name" value="FAD-bd_PCMH"/>
</dbReference>
<evidence type="ECO:0000256" key="4">
    <source>
        <dbReference type="ARBA" id="ARBA00022827"/>
    </source>
</evidence>
<dbReference type="Proteomes" id="UP000836788">
    <property type="component" value="Chromosome 12"/>
</dbReference>
<dbReference type="GO" id="GO:0016491">
    <property type="term" value="F:oxidoreductase activity"/>
    <property type="evidence" value="ECO:0007669"/>
    <property type="project" value="UniProtKB-KW"/>
</dbReference>
<accession>A0A8J9X2T1</accession>
<evidence type="ECO:0000259" key="6">
    <source>
        <dbReference type="PROSITE" id="PS51387"/>
    </source>
</evidence>
<dbReference type="PANTHER" id="PTHR43716:SF1">
    <property type="entry name" value="D-2-HYDROXYGLUTARATE DEHYDROGENASE, MITOCHONDRIAL"/>
    <property type="match status" value="1"/>
</dbReference>
<dbReference type="InterPro" id="IPR036318">
    <property type="entry name" value="FAD-bd_PCMH-like_sf"/>
</dbReference>
<dbReference type="SUPFAM" id="SSF56176">
    <property type="entry name" value="FAD-binding/transporter-associated domain-like"/>
    <property type="match status" value="1"/>
</dbReference>
<comment type="cofactor">
    <cofactor evidence="1">
        <name>FAD</name>
        <dbReference type="ChEBI" id="CHEBI:57692"/>
    </cofactor>
</comment>
<sequence length="507" mass="56390">MVRSLLVQSLGFRNCRRQFGKRDCLSLRPRFSSSAGFRSPSDNDVTFFRSILSDTRVVQDEDTLRVRNTDWTKQFQGRSKILLQPSTSGQVAEILQYCQREKLAVVPQAGRTGLVGGSIPLEEEIILSTEKLNLIHDLNAYTGILRCQAGCILADLQTYCADRDHLVPVDLGSKGSCQIGGNLSTNAGGQYYYRYGSLAANVLGLEVVLPDGRILNLNYQHSNLKDNTGYKIHQLFLGAEGTLGVVTGVAMLCPRMPRSRQAAFLACDRYEDVLQVLQTAKSELGEILAALEWMDQKAVELVSNNHTIPLLASDGAIYNNYLLIETHGSCPHHDQEKMEKFLELAMDKGHVVDGVLAQDLSQIESFWNIRESANPAVAATGYGYKYDVSLPLPEFVHFIDEMRSRLQGLNTLNANWGHIVDGNLHFNVTTPGLFQVDESVSDRLQPYLFESVLRRGGSISAEHGLGQTKNSYLKIVHDADCLIAMQKIKYAFDPVGILNPHKFLPRQ</sequence>
<dbReference type="SUPFAM" id="SSF55103">
    <property type="entry name" value="FAD-linked oxidases, C-terminal domain"/>
    <property type="match status" value="1"/>
</dbReference>
<protein>
    <recommendedName>
        <fullName evidence="6">FAD-binding PCMH-type domain-containing protein</fullName>
    </recommendedName>
</protein>
<dbReference type="Gene3D" id="3.30.70.2740">
    <property type="match status" value="1"/>
</dbReference>
<dbReference type="PANTHER" id="PTHR43716">
    <property type="entry name" value="D-2-HYDROXYGLUTARATE DEHYDROGENASE, MITOCHONDRIAL"/>
    <property type="match status" value="1"/>
</dbReference>
<dbReference type="AlphaFoldDB" id="A0A8J9X2T1"/>
<dbReference type="InterPro" id="IPR016169">
    <property type="entry name" value="FAD-bd_PCMH_sub2"/>
</dbReference>